<evidence type="ECO:0000256" key="4">
    <source>
        <dbReference type="ARBA" id="ARBA00022692"/>
    </source>
</evidence>
<dbReference type="Proteomes" id="UP000286848">
    <property type="component" value="Unassembled WGS sequence"/>
</dbReference>
<feature type="transmembrane region" description="Helical" evidence="7">
    <location>
        <begin position="24"/>
        <end position="46"/>
    </location>
</feature>
<comment type="caution">
    <text evidence="9">The sequence shown here is derived from an EMBL/GenBank/DDBJ whole genome shotgun (WGS) entry which is preliminary data.</text>
</comment>
<evidence type="ECO:0000256" key="1">
    <source>
        <dbReference type="ARBA" id="ARBA00004651"/>
    </source>
</evidence>
<accession>A0A401ISA8</accession>
<dbReference type="SUPFAM" id="SSF103473">
    <property type="entry name" value="MFS general substrate transporter"/>
    <property type="match status" value="1"/>
</dbReference>
<feature type="transmembrane region" description="Helical" evidence="7">
    <location>
        <begin position="52"/>
        <end position="73"/>
    </location>
</feature>
<dbReference type="InterPro" id="IPR011701">
    <property type="entry name" value="MFS"/>
</dbReference>
<evidence type="ECO:0000313" key="9">
    <source>
        <dbReference type="EMBL" id="GBG94397.1"/>
    </source>
</evidence>
<feature type="transmembrane region" description="Helical" evidence="7">
    <location>
        <begin position="110"/>
        <end position="129"/>
    </location>
</feature>
<evidence type="ECO:0000259" key="8">
    <source>
        <dbReference type="PROSITE" id="PS50850"/>
    </source>
</evidence>
<organism evidence="9 10">
    <name type="scientific">Ligilactobacillus salitolerans</name>
    <dbReference type="NCBI Taxonomy" id="1808352"/>
    <lineage>
        <taxon>Bacteria</taxon>
        <taxon>Bacillati</taxon>
        <taxon>Bacillota</taxon>
        <taxon>Bacilli</taxon>
        <taxon>Lactobacillales</taxon>
        <taxon>Lactobacillaceae</taxon>
        <taxon>Ligilactobacillus</taxon>
    </lineage>
</organism>
<dbReference type="Gene3D" id="1.20.1250.20">
    <property type="entry name" value="MFS general substrate transporter like domains"/>
    <property type="match status" value="1"/>
</dbReference>
<feature type="transmembrane region" description="Helical" evidence="7">
    <location>
        <begin position="150"/>
        <end position="174"/>
    </location>
</feature>
<protein>
    <submittedName>
        <fullName evidence="9">Major facilitator superfamily transporter</fullName>
    </submittedName>
</protein>
<feature type="transmembrane region" description="Helical" evidence="7">
    <location>
        <begin position="180"/>
        <end position="196"/>
    </location>
</feature>
<keyword evidence="4 7" id="KW-0812">Transmembrane</keyword>
<dbReference type="InterPro" id="IPR036259">
    <property type="entry name" value="MFS_trans_sf"/>
</dbReference>
<feature type="transmembrane region" description="Helical" evidence="7">
    <location>
        <begin position="366"/>
        <end position="391"/>
    </location>
</feature>
<evidence type="ECO:0000256" key="2">
    <source>
        <dbReference type="ARBA" id="ARBA00022448"/>
    </source>
</evidence>
<dbReference type="GO" id="GO:0005886">
    <property type="term" value="C:plasma membrane"/>
    <property type="evidence" value="ECO:0007669"/>
    <property type="project" value="UniProtKB-SubCell"/>
</dbReference>
<evidence type="ECO:0000256" key="7">
    <source>
        <dbReference type="SAM" id="Phobius"/>
    </source>
</evidence>
<feature type="transmembrane region" description="Helical" evidence="7">
    <location>
        <begin position="332"/>
        <end position="354"/>
    </location>
</feature>
<dbReference type="CDD" id="cd06173">
    <property type="entry name" value="MFS_MefA_like"/>
    <property type="match status" value="1"/>
</dbReference>
<keyword evidence="5 7" id="KW-1133">Transmembrane helix</keyword>
<name>A0A401ISA8_9LACO</name>
<dbReference type="PANTHER" id="PTHR23513">
    <property type="entry name" value="INTEGRAL MEMBRANE EFFLUX PROTEIN-RELATED"/>
    <property type="match status" value="1"/>
</dbReference>
<dbReference type="PROSITE" id="PS50850">
    <property type="entry name" value="MFS"/>
    <property type="match status" value="1"/>
</dbReference>
<keyword evidence="10" id="KW-1185">Reference proteome</keyword>
<feature type="transmembrane region" description="Helical" evidence="7">
    <location>
        <begin position="275"/>
        <end position="295"/>
    </location>
</feature>
<dbReference type="Pfam" id="PF07690">
    <property type="entry name" value="MFS_1"/>
    <property type="match status" value="1"/>
</dbReference>
<keyword evidence="2" id="KW-0813">Transport</keyword>
<dbReference type="AlphaFoldDB" id="A0A401ISA8"/>
<feature type="transmembrane region" description="Helical" evidence="7">
    <location>
        <begin position="85"/>
        <end position="104"/>
    </location>
</feature>
<keyword evidence="3" id="KW-1003">Cell membrane</keyword>
<dbReference type="GO" id="GO:0022857">
    <property type="term" value="F:transmembrane transporter activity"/>
    <property type="evidence" value="ECO:0007669"/>
    <property type="project" value="InterPro"/>
</dbReference>
<evidence type="ECO:0000313" key="10">
    <source>
        <dbReference type="Proteomes" id="UP000286848"/>
    </source>
</evidence>
<dbReference type="EMBL" id="BFFP01000010">
    <property type="protein sequence ID" value="GBG94397.1"/>
    <property type="molecule type" value="Genomic_DNA"/>
</dbReference>
<evidence type="ECO:0000256" key="3">
    <source>
        <dbReference type="ARBA" id="ARBA00022475"/>
    </source>
</evidence>
<feature type="transmembrane region" description="Helical" evidence="7">
    <location>
        <begin position="237"/>
        <end position="263"/>
    </location>
</feature>
<evidence type="ECO:0000256" key="5">
    <source>
        <dbReference type="ARBA" id="ARBA00022989"/>
    </source>
</evidence>
<comment type="subcellular location">
    <subcellularLocation>
        <location evidence="1">Cell membrane</location>
        <topology evidence="1">Multi-pass membrane protein</topology>
    </subcellularLocation>
</comment>
<keyword evidence="6 7" id="KW-0472">Membrane</keyword>
<proteinExistence type="predicted"/>
<gene>
    <name evidence="9" type="ORF">LFYK43_08560</name>
</gene>
<dbReference type="PANTHER" id="PTHR23513:SF6">
    <property type="entry name" value="MAJOR FACILITATOR SUPERFAMILY ASSOCIATED DOMAIN-CONTAINING PROTEIN"/>
    <property type="match status" value="1"/>
</dbReference>
<sequence>MEKEGLNEAVITDRESNWQIAKDIATSFIGSLSGDMFAFGMGLMLLDQTHLAISFGIEMIITPLVGLACLIPVGNLVDRHRHKRILNFSTGLRLLALVIFALAIDRFAGAGKLVPVVLFLIINTFSVNINNATYTSSVHELVNRQKIQKLNSLVQGAGSLATIASPALGTALYSVVGFDMFIYIEIGATALSWLILQTMHFHYAPMVQQEKSTVQNTLQGQFKGFKEGLVYLKKRSLLTTVIAIAIVLNFIFTSLNIGLPFVIKNQLGFGNTPVGYLNSAFSFGMLVGSLLLGLFSKSNNLKTRLMFPMILLGVEISLLGGTLKFTQNPTQVSVIGSLVMASIGITLLVLNVTIMVRLQQTVPTQLLGRVSTLLTTANTSVEPLGTIFYTIVFQKVLHGSLVFIVNGSVMLVYTLIMIPLMMKAIKNEAELDAQVKVSEHIE</sequence>
<feature type="transmembrane region" description="Helical" evidence="7">
    <location>
        <begin position="397"/>
        <end position="416"/>
    </location>
</feature>
<feature type="domain" description="Major facilitator superfamily (MFS) profile" evidence="8">
    <location>
        <begin position="238"/>
        <end position="442"/>
    </location>
</feature>
<evidence type="ECO:0000256" key="6">
    <source>
        <dbReference type="ARBA" id="ARBA00023136"/>
    </source>
</evidence>
<reference evidence="9 10" key="1">
    <citation type="journal article" date="2019" name="Int. J. Syst. Evol. Microbiol.">
        <title>Lactobacillus salitolerans sp. nov., a novel lactic acid bacterium isolated from spent mushroom substrates.</title>
        <authorList>
            <person name="Tohno M."/>
            <person name="Tanizawa Y."/>
            <person name="Kojima Y."/>
            <person name="Sakamoto M."/>
            <person name="Nakamura Y."/>
            <person name="Ohkuma M."/>
            <person name="Kobayashi H."/>
        </authorList>
    </citation>
    <scope>NUCLEOTIDE SEQUENCE [LARGE SCALE GENOMIC DNA]</scope>
    <source>
        <strain evidence="9 10">YK43</strain>
    </source>
</reference>
<dbReference type="RefSeq" id="WP_229717942.1">
    <property type="nucleotide sequence ID" value="NZ_BFFP01000010.1"/>
</dbReference>
<dbReference type="InterPro" id="IPR020846">
    <property type="entry name" value="MFS_dom"/>
</dbReference>